<reference evidence="4" key="1">
    <citation type="journal article" date="2019" name="Int. J. Syst. Evol. Microbiol.">
        <title>The Global Catalogue of Microorganisms (GCM) 10K type strain sequencing project: providing services to taxonomists for standard genome sequencing and annotation.</title>
        <authorList>
            <consortium name="The Broad Institute Genomics Platform"/>
            <consortium name="The Broad Institute Genome Sequencing Center for Infectious Disease"/>
            <person name="Wu L."/>
            <person name="Ma J."/>
        </authorList>
    </citation>
    <scope>NUCLEOTIDE SEQUENCE [LARGE SCALE GENOMIC DNA]</scope>
    <source>
        <strain evidence="4">JCM 3369</strain>
    </source>
</reference>
<organism evidence="3 4">
    <name type="scientific">Georgenia faecalis</name>
    <dbReference type="NCBI Taxonomy" id="2483799"/>
    <lineage>
        <taxon>Bacteria</taxon>
        <taxon>Bacillati</taxon>
        <taxon>Actinomycetota</taxon>
        <taxon>Actinomycetes</taxon>
        <taxon>Micrococcales</taxon>
        <taxon>Bogoriellaceae</taxon>
        <taxon>Georgenia</taxon>
    </lineage>
</organism>
<feature type="compositionally biased region" description="Pro residues" evidence="1">
    <location>
        <begin position="77"/>
        <end position="87"/>
    </location>
</feature>
<feature type="region of interest" description="Disordered" evidence="1">
    <location>
        <begin position="1"/>
        <end position="92"/>
    </location>
</feature>
<evidence type="ECO:0000256" key="1">
    <source>
        <dbReference type="SAM" id="MobiDB-lite"/>
    </source>
</evidence>
<dbReference type="EMBL" id="JBHSGF010000006">
    <property type="protein sequence ID" value="MFC4555525.1"/>
    <property type="molecule type" value="Genomic_DNA"/>
</dbReference>
<keyword evidence="2" id="KW-0812">Transmembrane</keyword>
<keyword evidence="4" id="KW-1185">Reference proteome</keyword>
<feature type="compositionally biased region" description="Low complexity" evidence="1">
    <location>
        <begin position="63"/>
        <end position="76"/>
    </location>
</feature>
<dbReference type="Pfam" id="PF14110">
    <property type="entry name" value="DUF4282"/>
    <property type="match status" value="1"/>
</dbReference>
<dbReference type="InterPro" id="IPR025557">
    <property type="entry name" value="DUF4282"/>
</dbReference>
<keyword evidence="2" id="KW-0472">Membrane</keyword>
<feature type="transmembrane region" description="Helical" evidence="2">
    <location>
        <begin position="148"/>
        <end position="169"/>
    </location>
</feature>
<comment type="caution">
    <text evidence="3">The sequence shown here is derived from an EMBL/GenBank/DDBJ whole genome shotgun (WGS) entry which is preliminary data.</text>
</comment>
<protein>
    <submittedName>
        <fullName evidence="3">DUF4282 domain-containing protein</fullName>
    </submittedName>
</protein>
<dbReference type="Proteomes" id="UP001595955">
    <property type="component" value="Unassembled WGS sequence"/>
</dbReference>
<sequence>MSDQPTNRPAGPPVPPPPGGGQPTPPAPGHPGYPAGAAGAPAGYGQPQPGQPQPGQPQPGQPQPGQAYGYPAQQQPGYPPYAQPGPAKPSTMAPLTDMRFTARINPGLAKIVYIVIIIVAVAYAILGILAGLAAFTNADDPFIGGGQWIFSGLLLLLGGPLVGFLTWAFGRFALEFFLDHADVARRSSSQR</sequence>
<feature type="transmembrane region" description="Helical" evidence="2">
    <location>
        <begin position="111"/>
        <end position="136"/>
    </location>
</feature>
<feature type="compositionally biased region" description="Low complexity" evidence="1">
    <location>
        <begin position="32"/>
        <end position="48"/>
    </location>
</feature>
<evidence type="ECO:0000313" key="4">
    <source>
        <dbReference type="Proteomes" id="UP001595955"/>
    </source>
</evidence>
<keyword evidence="2" id="KW-1133">Transmembrane helix</keyword>
<name>A0ABV9DBV7_9MICO</name>
<dbReference type="RefSeq" id="WP_122823604.1">
    <property type="nucleotide sequence ID" value="NZ_CP033325.1"/>
</dbReference>
<proteinExistence type="predicted"/>
<feature type="compositionally biased region" description="Pro residues" evidence="1">
    <location>
        <begin position="10"/>
        <end position="31"/>
    </location>
</feature>
<feature type="compositionally biased region" description="Pro residues" evidence="1">
    <location>
        <begin position="49"/>
        <end position="62"/>
    </location>
</feature>
<gene>
    <name evidence="3" type="ORF">ACFO3F_09725</name>
</gene>
<evidence type="ECO:0000313" key="3">
    <source>
        <dbReference type="EMBL" id="MFC4555525.1"/>
    </source>
</evidence>
<accession>A0ABV9DBV7</accession>
<evidence type="ECO:0000256" key="2">
    <source>
        <dbReference type="SAM" id="Phobius"/>
    </source>
</evidence>